<gene>
    <name evidence="2 4" type="ORF">CBG09549</name>
    <name evidence="2" type="ORF">CBG_09549</name>
</gene>
<dbReference type="InParanoid" id="A8X8U4"/>
<evidence type="ECO:0000313" key="4">
    <source>
        <dbReference type="WormBase" id="CBG09549"/>
    </source>
</evidence>
<keyword evidence="3" id="KW-1185">Reference proteome</keyword>
<organism evidence="2 3">
    <name type="scientific">Caenorhabditis briggsae</name>
    <dbReference type="NCBI Taxonomy" id="6238"/>
    <lineage>
        <taxon>Eukaryota</taxon>
        <taxon>Metazoa</taxon>
        <taxon>Ecdysozoa</taxon>
        <taxon>Nematoda</taxon>
        <taxon>Chromadorea</taxon>
        <taxon>Rhabditida</taxon>
        <taxon>Rhabditina</taxon>
        <taxon>Rhabditomorpha</taxon>
        <taxon>Rhabditoidea</taxon>
        <taxon>Rhabditidae</taxon>
        <taxon>Peloderinae</taxon>
        <taxon>Caenorhabditis</taxon>
    </lineage>
</organism>
<keyword evidence="1" id="KW-1133">Transmembrane helix</keyword>
<evidence type="ECO:0000256" key="1">
    <source>
        <dbReference type="SAM" id="Phobius"/>
    </source>
</evidence>
<dbReference type="KEGG" id="cbr:CBG_09549"/>
<dbReference type="FunCoup" id="A8X8U4">
    <property type="interactions" value="296"/>
</dbReference>
<evidence type="ECO:0000313" key="3">
    <source>
        <dbReference type="Proteomes" id="UP000008549"/>
    </source>
</evidence>
<dbReference type="Proteomes" id="UP000008549">
    <property type="component" value="Unassembled WGS sequence"/>
</dbReference>
<reference evidence="2 3" key="1">
    <citation type="journal article" date="2003" name="PLoS Biol.">
        <title>The genome sequence of Caenorhabditis briggsae: a platform for comparative genomics.</title>
        <authorList>
            <person name="Stein L.D."/>
            <person name="Bao Z."/>
            <person name="Blasiar D."/>
            <person name="Blumenthal T."/>
            <person name="Brent M.R."/>
            <person name="Chen N."/>
            <person name="Chinwalla A."/>
            <person name="Clarke L."/>
            <person name="Clee C."/>
            <person name="Coghlan A."/>
            <person name="Coulson A."/>
            <person name="D'Eustachio P."/>
            <person name="Fitch D.H."/>
            <person name="Fulton L.A."/>
            <person name="Fulton R.E."/>
            <person name="Griffiths-Jones S."/>
            <person name="Harris T.W."/>
            <person name="Hillier L.W."/>
            <person name="Kamath R."/>
            <person name="Kuwabara P.E."/>
            <person name="Mardis E.R."/>
            <person name="Marra M.A."/>
            <person name="Miner T.L."/>
            <person name="Minx P."/>
            <person name="Mullikin J.C."/>
            <person name="Plumb R.W."/>
            <person name="Rogers J."/>
            <person name="Schein J.E."/>
            <person name="Sohrmann M."/>
            <person name="Spieth J."/>
            <person name="Stajich J.E."/>
            <person name="Wei C."/>
            <person name="Willey D."/>
            <person name="Wilson R.K."/>
            <person name="Durbin R."/>
            <person name="Waterston R.H."/>
        </authorList>
    </citation>
    <scope>NUCLEOTIDE SEQUENCE [LARGE SCALE GENOMIC DNA]</scope>
    <source>
        <strain evidence="2 3">AF16</strain>
    </source>
</reference>
<dbReference type="RefSeq" id="XP_002637053.1">
    <property type="nucleotide sequence ID" value="XM_002637007.1"/>
</dbReference>
<feature type="transmembrane region" description="Helical" evidence="1">
    <location>
        <begin position="219"/>
        <end position="245"/>
    </location>
</feature>
<dbReference type="AlphaFoldDB" id="A8X8U4"/>
<keyword evidence="1" id="KW-0472">Membrane</keyword>
<dbReference type="GeneID" id="8579049"/>
<proteinExistence type="predicted"/>
<dbReference type="WormBase" id="CBG09549">
    <property type="protein sequence ID" value="CBP47882"/>
    <property type="gene ID" value="WBGene00031113"/>
</dbReference>
<protein>
    <submittedName>
        <fullName evidence="2">Protein CBG09549</fullName>
    </submittedName>
</protein>
<dbReference type="eggNOG" id="ENOG502TINH">
    <property type="taxonomic scope" value="Eukaryota"/>
</dbReference>
<keyword evidence="1" id="KW-0812">Transmembrane</keyword>
<name>A8X8U4_CAEBR</name>
<dbReference type="EMBL" id="HE600998">
    <property type="protein sequence ID" value="CAP29055.1"/>
    <property type="molecule type" value="Genomic_DNA"/>
</dbReference>
<feature type="transmembrane region" description="Helical" evidence="1">
    <location>
        <begin position="61"/>
        <end position="90"/>
    </location>
</feature>
<feature type="transmembrane region" description="Helical" evidence="1">
    <location>
        <begin position="96"/>
        <end position="126"/>
    </location>
</feature>
<reference evidence="2 3" key="2">
    <citation type="journal article" date="2011" name="PLoS Genet.">
        <title>Caenorhabditis briggsae recombinant inbred line genotypes reveal inter-strain incompatibility and the evolution of recombination.</title>
        <authorList>
            <person name="Ross J.A."/>
            <person name="Koboldt D.C."/>
            <person name="Staisch J.E."/>
            <person name="Chamberlin H.M."/>
            <person name="Gupta B.P."/>
            <person name="Miller R.D."/>
            <person name="Baird S.E."/>
            <person name="Haag E.S."/>
        </authorList>
    </citation>
    <scope>NUCLEOTIDE SEQUENCE [LARGE SCALE GENOMIC DNA]</scope>
    <source>
        <strain evidence="2 3">AF16</strain>
    </source>
</reference>
<dbReference type="CTD" id="8579049"/>
<accession>A8X8U4</accession>
<evidence type="ECO:0000313" key="2">
    <source>
        <dbReference type="EMBL" id="CAP29055.1"/>
    </source>
</evidence>
<feature type="transmembrane region" description="Helical" evidence="1">
    <location>
        <begin position="185"/>
        <end position="207"/>
    </location>
</feature>
<dbReference type="HOGENOM" id="CLU_696836_0_0_1"/>
<sequence>MLEYESDVVTENSSMSYYLELQDIQYFIDIENCVIIFYIVFSIILSIVLKWKCKVFESSNHFTLIFYFCTAVVILGSLLYTVTTFTLLYFKSIRHIFLIMFLFIQMALKFCAPFISPVITTMTFLYSFSFVFQRTETLKTAFQSKTGSRTIWIISSVYGLWVHPFNSHNKSVLYYDTNHYLYQLISINLFDCFIILCTTILVGIKLLNVYKHPKHLSNYEIASLIHVTVILFFQHILFIFNLVMLNSSNVERLESLKNVLMEKRGTWQIFCIFGPFSYPYSILSKVYGDNEDNDVEAEEYTDIRFIRERDHTHSPSAKMNCEREKGDWGRSKSACVSFYSFLLIILFIKHSNSSNSSRGGDLLSLQRLDVRSFIASSSPITHLPQTLSRDVADIQI</sequence>
<feature type="transmembrane region" description="Helical" evidence="1">
    <location>
        <begin position="24"/>
        <end position="49"/>
    </location>
</feature>